<organism evidence="1 2">
    <name type="scientific">Desulfonema magnum</name>
    <dbReference type="NCBI Taxonomy" id="45655"/>
    <lineage>
        <taxon>Bacteria</taxon>
        <taxon>Pseudomonadati</taxon>
        <taxon>Thermodesulfobacteriota</taxon>
        <taxon>Desulfobacteria</taxon>
        <taxon>Desulfobacterales</taxon>
        <taxon>Desulfococcaceae</taxon>
        <taxon>Desulfonema</taxon>
    </lineage>
</organism>
<dbReference type="PIRSF" id="PIRSF028235">
    <property type="entry name" value="UCP028235"/>
    <property type="match status" value="1"/>
</dbReference>
<sequence length="306" mass="35314">MRLLTRSDFDGLVSAVLLVEKGVVDEYKFVHPKDVQDGKVEVTTNDVMANIPYVSGCGLWFDHHASEEERLEIEKLEFEGDCRPAPSAAQVIWDYYGGEETFGKHFLPLLEAVNKSDSGNLTREEILNPEGWILLSFVMDPRTGLGRFSDYRISNYQLMEDMIQYCRTKTDKEIMQIPDVQERTKRYFEQQELFKDMLNRCCEIRGNVIITNLMDQETIYSGNRFLVYAIYPDQNIELRIMWGKNKQNVVLTCGHSILNRTSRTNVGKLMLEYSGGGHKKVGTCQIPAQTWEQAREEIVERMLKDG</sequence>
<proteinExistence type="predicted"/>
<dbReference type="InterPro" id="IPR016877">
    <property type="entry name" value="UCP028235"/>
</dbReference>
<evidence type="ECO:0000313" key="1">
    <source>
        <dbReference type="EMBL" id="QTA91008.1"/>
    </source>
</evidence>
<accession>A0A975BT98</accession>
<evidence type="ECO:0000313" key="2">
    <source>
        <dbReference type="Proteomes" id="UP000663722"/>
    </source>
</evidence>
<reference evidence="1" key="1">
    <citation type="journal article" date="2021" name="Microb. Physiol.">
        <title>Proteogenomic Insights into the Physiology of Marine, Sulfate-Reducing, Filamentous Desulfonema limicola and Desulfonema magnum.</title>
        <authorList>
            <person name="Schnaars V."/>
            <person name="Wohlbrand L."/>
            <person name="Scheve S."/>
            <person name="Hinrichs C."/>
            <person name="Reinhardt R."/>
            <person name="Rabus R."/>
        </authorList>
    </citation>
    <scope>NUCLEOTIDE SEQUENCE</scope>
    <source>
        <strain evidence="1">4be13</strain>
    </source>
</reference>
<evidence type="ECO:0008006" key="3">
    <source>
        <dbReference type="Google" id="ProtNLM"/>
    </source>
</evidence>
<dbReference type="AlphaFoldDB" id="A0A975BT98"/>
<dbReference type="InterPro" id="IPR038763">
    <property type="entry name" value="DHH_sf"/>
</dbReference>
<dbReference type="Proteomes" id="UP000663722">
    <property type="component" value="Chromosome"/>
</dbReference>
<keyword evidence="2" id="KW-1185">Reference proteome</keyword>
<dbReference type="RefSeq" id="WP_207678960.1">
    <property type="nucleotide sequence ID" value="NZ_CP061800.1"/>
</dbReference>
<dbReference type="KEGG" id="dmm:dnm_070720"/>
<protein>
    <recommendedName>
        <fullName evidence="3">Exopolyphosphatase</fullName>
    </recommendedName>
</protein>
<dbReference type="SUPFAM" id="SSF64182">
    <property type="entry name" value="DHH phosphoesterases"/>
    <property type="match status" value="1"/>
</dbReference>
<name>A0A975BT98_9BACT</name>
<dbReference type="EMBL" id="CP061800">
    <property type="protein sequence ID" value="QTA91008.1"/>
    <property type="molecule type" value="Genomic_DNA"/>
</dbReference>
<gene>
    <name evidence="1" type="ORF">dnm_070720</name>
</gene>